<name>A0AAW1SXL7_9CHLO</name>
<dbReference type="Proteomes" id="UP001485043">
    <property type="component" value="Unassembled WGS sequence"/>
</dbReference>
<proteinExistence type="predicted"/>
<evidence type="ECO:0000313" key="1">
    <source>
        <dbReference type="EMBL" id="KAK9861438.1"/>
    </source>
</evidence>
<dbReference type="EMBL" id="JALJOV010000759">
    <property type="protein sequence ID" value="KAK9861438.1"/>
    <property type="molecule type" value="Genomic_DNA"/>
</dbReference>
<gene>
    <name evidence="1" type="ORF">WJX84_001339</name>
</gene>
<reference evidence="1 2" key="1">
    <citation type="journal article" date="2024" name="Nat. Commun.">
        <title>Phylogenomics reveals the evolutionary origins of lichenization in chlorophyte algae.</title>
        <authorList>
            <person name="Puginier C."/>
            <person name="Libourel C."/>
            <person name="Otte J."/>
            <person name="Skaloud P."/>
            <person name="Haon M."/>
            <person name="Grisel S."/>
            <person name="Petersen M."/>
            <person name="Berrin J.G."/>
            <person name="Delaux P.M."/>
            <person name="Dal Grande F."/>
            <person name="Keller J."/>
        </authorList>
    </citation>
    <scope>NUCLEOTIDE SEQUENCE [LARGE SCALE GENOMIC DNA]</scope>
    <source>
        <strain evidence="1 2">SAG 2523</strain>
    </source>
</reference>
<keyword evidence="2" id="KW-1185">Reference proteome</keyword>
<dbReference type="AlphaFoldDB" id="A0AAW1SXL7"/>
<accession>A0AAW1SXL7</accession>
<comment type="caution">
    <text evidence="1">The sequence shown here is derived from an EMBL/GenBank/DDBJ whole genome shotgun (WGS) entry which is preliminary data.</text>
</comment>
<evidence type="ECO:0000313" key="2">
    <source>
        <dbReference type="Proteomes" id="UP001485043"/>
    </source>
</evidence>
<protein>
    <submittedName>
        <fullName evidence="1">Uncharacterized protein</fullName>
    </submittedName>
</protein>
<organism evidence="1 2">
    <name type="scientific">Apatococcus fuscideae</name>
    <dbReference type="NCBI Taxonomy" id="2026836"/>
    <lineage>
        <taxon>Eukaryota</taxon>
        <taxon>Viridiplantae</taxon>
        <taxon>Chlorophyta</taxon>
        <taxon>core chlorophytes</taxon>
        <taxon>Trebouxiophyceae</taxon>
        <taxon>Chlorellales</taxon>
        <taxon>Chlorellaceae</taxon>
        <taxon>Apatococcus</taxon>
    </lineage>
</organism>
<sequence>MCSQGEHLFIPMAPGSWADSDMNAKEDCVMQGHVEKGTSSDSSGASAEWRQLLDVSGQCLVKQVKLCTAPT</sequence>